<evidence type="ECO:0000313" key="1">
    <source>
        <dbReference type="EMBL" id="QDS94721.1"/>
    </source>
</evidence>
<name>A0A517MIK3_9BACT</name>
<organism evidence="1 2">
    <name type="scientific">Roseimaritima multifibrata</name>
    <dbReference type="NCBI Taxonomy" id="1930274"/>
    <lineage>
        <taxon>Bacteria</taxon>
        <taxon>Pseudomonadati</taxon>
        <taxon>Planctomycetota</taxon>
        <taxon>Planctomycetia</taxon>
        <taxon>Pirellulales</taxon>
        <taxon>Pirellulaceae</taxon>
        <taxon>Roseimaritima</taxon>
    </lineage>
</organism>
<keyword evidence="2" id="KW-1185">Reference proteome</keyword>
<dbReference type="Proteomes" id="UP000320672">
    <property type="component" value="Chromosome"/>
</dbReference>
<dbReference type="EMBL" id="CP036262">
    <property type="protein sequence ID" value="QDS94721.1"/>
    <property type="molecule type" value="Genomic_DNA"/>
</dbReference>
<sequence length="524" mass="58370">MGWANGLTKIMQIDLKKNSGLLWTEASVLQWKHEKTVGVLLALDKLFRSVAKPSESEAEYRRLLAWCQQAEEASFTQVFCDPRAYHWARVAFDLVAAVHRGAGISTGTAEYLRDLEIADPQKALAYHLNQFNVFVAALAVQSHVSVAFAPTLLNTPAFLPGTALSISHPSSQIHLCGVQPDGTLVVLVDGAKRRCSTRPPLPQTNDKPTQHVEPTLHVGPQVACGKGSITLQPHAFNVPGLKDIRSVVSAQVEDQRDVIETLSSCLETILRFAPETHRQMEHSLRVIAFKPPGAGEVFNTSCSRLPGAAIFTASRHPLMLADDLIHEFYHNRLFALEERVAFLVDGIDAIRPTTFYSPWRDDPRPIYGLFHAAFVFERVHAFWISAVKSGYLADMQLAYAKSRAAKLGHQLQITLAQLMCWGEFTTEGRSICESISDSLKADLMVAESLRINGDTPLVDFDDQTGFQFDVDEAGEPIRTRDDVIRHIREYDLNHRTAQVVNNHFDEVRDFAVAMRELIPTAVEL</sequence>
<evidence type="ECO:0000313" key="2">
    <source>
        <dbReference type="Proteomes" id="UP000320672"/>
    </source>
</evidence>
<gene>
    <name evidence="1" type="ORF">FF011L_35010</name>
</gene>
<reference evidence="1 2" key="1">
    <citation type="submission" date="2019-02" db="EMBL/GenBank/DDBJ databases">
        <title>Deep-cultivation of Planctomycetes and their phenomic and genomic characterization uncovers novel biology.</title>
        <authorList>
            <person name="Wiegand S."/>
            <person name="Jogler M."/>
            <person name="Boedeker C."/>
            <person name="Pinto D."/>
            <person name="Vollmers J."/>
            <person name="Rivas-Marin E."/>
            <person name="Kohn T."/>
            <person name="Peeters S.H."/>
            <person name="Heuer A."/>
            <person name="Rast P."/>
            <person name="Oberbeckmann S."/>
            <person name="Bunk B."/>
            <person name="Jeske O."/>
            <person name="Meyerdierks A."/>
            <person name="Storesund J.E."/>
            <person name="Kallscheuer N."/>
            <person name="Luecker S."/>
            <person name="Lage O.M."/>
            <person name="Pohl T."/>
            <person name="Merkel B.J."/>
            <person name="Hornburger P."/>
            <person name="Mueller R.-W."/>
            <person name="Bruemmer F."/>
            <person name="Labrenz M."/>
            <person name="Spormann A.M."/>
            <person name="Op den Camp H."/>
            <person name="Overmann J."/>
            <person name="Amann R."/>
            <person name="Jetten M.S.M."/>
            <person name="Mascher T."/>
            <person name="Medema M.H."/>
            <person name="Devos D.P."/>
            <person name="Kaster A.-K."/>
            <person name="Ovreas L."/>
            <person name="Rohde M."/>
            <person name="Galperin M.Y."/>
            <person name="Jogler C."/>
        </authorList>
    </citation>
    <scope>NUCLEOTIDE SEQUENCE [LARGE SCALE GENOMIC DNA]</scope>
    <source>
        <strain evidence="1 2">FF011L</strain>
    </source>
</reference>
<dbReference type="InterPro" id="IPR026337">
    <property type="entry name" value="AKG_HExxH"/>
</dbReference>
<proteinExistence type="predicted"/>
<dbReference type="KEGG" id="rml:FF011L_35010"/>
<accession>A0A517MIK3</accession>
<dbReference type="AlphaFoldDB" id="A0A517MIK3"/>
<protein>
    <recommendedName>
        <fullName evidence="3">HEXXH motif domain-containing protein</fullName>
    </recommendedName>
</protein>
<dbReference type="NCBIfam" id="TIGR04267">
    <property type="entry name" value="mod_HExxH"/>
    <property type="match status" value="1"/>
</dbReference>
<evidence type="ECO:0008006" key="3">
    <source>
        <dbReference type="Google" id="ProtNLM"/>
    </source>
</evidence>